<dbReference type="InterPro" id="IPR019391">
    <property type="entry name" value="Storkhead-box_WHD"/>
</dbReference>
<dbReference type="GO" id="GO:0005634">
    <property type="term" value="C:nucleus"/>
    <property type="evidence" value="ECO:0007669"/>
    <property type="project" value="TreeGrafter"/>
</dbReference>
<comment type="caution">
    <text evidence="3">The sequence shown here is derived from an EMBL/GenBank/DDBJ whole genome shotgun (WGS) entry which is preliminary data.</text>
</comment>
<feature type="region of interest" description="Disordered" evidence="1">
    <location>
        <begin position="296"/>
        <end position="384"/>
    </location>
</feature>
<feature type="compositionally biased region" description="Polar residues" evidence="1">
    <location>
        <begin position="465"/>
        <end position="474"/>
    </location>
</feature>
<evidence type="ECO:0000259" key="2">
    <source>
        <dbReference type="Pfam" id="PF10264"/>
    </source>
</evidence>
<dbReference type="InterPro" id="IPR040126">
    <property type="entry name" value="STOX1/2"/>
</dbReference>
<dbReference type="STRING" id="75743.A0A401PVR1"/>
<dbReference type="AlphaFoldDB" id="A0A401PVR1"/>
<dbReference type="Pfam" id="PF10264">
    <property type="entry name" value="WHD_Storkhead"/>
    <property type="match status" value="1"/>
</dbReference>
<feature type="region of interest" description="Disordered" evidence="1">
    <location>
        <begin position="170"/>
        <end position="200"/>
    </location>
</feature>
<dbReference type="EMBL" id="BFAA01015453">
    <property type="protein sequence ID" value="GCB77205.1"/>
    <property type="molecule type" value="Genomic_DNA"/>
</dbReference>
<protein>
    <recommendedName>
        <fullName evidence="2">Winged helix Storkhead-box1 domain-containing protein</fullName>
    </recommendedName>
</protein>
<gene>
    <name evidence="3" type="ORF">scyTo_0019971</name>
</gene>
<evidence type="ECO:0000313" key="4">
    <source>
        <dbReference type="Proteomes" id="UP000288216"/>
    </source>
</evidence>
<feature type="compositionally biased region" description="Basic and acidic residues" evidence="1">
    <location>
        <begin position="343"/>
        <end position="368"/>
    </location>
</feature>
<dbReference type="OrthoDB" id="10020110at2759"/>
<feature type="compositionally biased region" description="Polar residues" evidence="1">
    <location>
        <begin position="488"/>
        <end position="516"/>
    </location>
</feature>
<dbReference type="PANTHER" id="PTHR22437:SF1">
    <property type="entry name" value="STORKHEAD-BOX PROTEIN 1"/>
    <property type="match status" value="1"/>
</dbReference>
<reference evidence="3 4" key="1">
    <citation type="journal article" date="2018" name="Nat. Ecol. Evol.">
        <title>Shark genomes provide insights into elasmobranch evolution and the origin of vertebrates.</title>
        <authorList>
            <person name="Hara Y"/>
            <person name="Yamaguchi K"/>
            <person name="Onimaru K"/>
            <person name="Kadota M"/>
            <person name="Koyanagi M"/>
            <person name="Keeley SD"/>
            <person name="Tatsumi K"/>
            <person name="Tanaka K"/>
            <person name="Motone F"/>
            <person name="Kageyama Y"/>
            <person name="Nozu R"/>
            <person name="Adachi N"/>
            <person name="Nishimura O"/>
            <person name="Nakagawa R"/>
            <person name="Tanegashima C"/>
            <person name="Kiyatake I"/>
            <person name="Matsumoto R"/>
            <person name="Murakumo K"/>
            <person name="Nishida K"/>
            <person name="Terakita A"/>
            <person name="Kuratani S"/>
            <person name="Sato K"/>
            <person name="Hyodo S Kuraku.S."/>
        </authorList>
    </citation>
    <scope>NUCLEOTIDE SEQUENCE [LARGE SCALE GENOMIC DNA]</scope>
</reference>
<dbReference type="PANTHER" id="PTHR22437">
    <property type="entry name" value="WINGED HELIX DOMAIN-CONTAINING PROTEIN"/>
    <property type="match status" value="1"/>
</dbReference>
<dbReference type="GO" id="GO:0000977">
    <property type="term" value="F:RNA polymerase II transcription regulatory region sequence-specific DNA binding"/>
    <property type="evidence" value="ECO:0007669"/>
    <property type="project" value="TreeGrafter"/>
</dbReference>
<dbReference type="Proteomes" id="UP000288216">
    <property type="component" value="Unassembled WGS sequence"/>
</dbReference>
<keyword evidence="4" id="KW-1185">Reference proteome</keyword>
<dbReference type="GO" id="GO:0005737">
    <property type="term" value="C:cytoplasm"/>
    <property type="evidence" value="ECO:0007669"/>
    <property type="project" value="TreeGrafter"/>
</dbReference>
<evidence type="ECO:0000313" key="3">
    <source>
        <dbReference type="EMBL" id="GCB77205.1"/>
    </source>
</evidence>
<feature type="domain" description="Winged helix Storkhead-box1" evidence="2">
    <location>
        <begin position="7"/>
        <end position="85"/>
    </location>
</feature>
<feature type="non-terminal residue" evidence="3">
    <location>
        <position position="1"/>
    </location>
</feature>
<proteinExistence type="predicted"/>
<sequence>DVSPIPMMPIAQSQFVPLAEVLCCVISEMNASHKIVTQEALMEYLVKCYSGIATPSQEILHNALGSLIQERKIYHTGEGYFIVTPHTYFIAGNRGEQNYPWVLCEEHATALAPVTYLVSVKNYDEPVKEEKFLPDGAPHCKSCHCFRQQEVEKQQSEQWLSMKEIPGQRNCKEHKPSIQHRATSTSVGPQGSERGRIKEKQNHIRKFGLSLFRRKTKNEGTKRTYGTFSAQFPPEEWPVRDESSLGNIPRDVEHQLIKRINPELTVENLVRHTLLMKKLGRENTDLYHNTSSMEQLISKHRHHSKSSWQKALVGPQQQRRAQSSREKKRLKHRGSLQTSEGLLKTKSDPRTKEMANPRRNEGEQKLPEKPNIQPCRSSNPTRHFYKNRVNNSLSKVSSVEHHHAQYTIINSLGTEGYHRVGRRSQSRDSSTRVCGAVSVRERAKDRIQINAVCNIRPSEADSKDQPQSCAVTTESQDRTYRRHHIPASCQTHDYPSKSQTPVSSTGDHISNHTHSPGQAARKSDLQEREECVNVTEHEVSHNYGDDSVPQIWRDWPLKQAWNPAFPTTANSGSVEMLLNQSHPPRTQLMYQVEACQSENGAVRQSDTDGGQSATFTDEDQTLYQRELDEDDACSSLYLNDDAEFTVCNQLPTTLPGLGCSNNPGSEGVPAVLSNESWLLTKILLQEQQTETCAFSEQQVASWVEVNNNSLGQSKPFCGKEFCTELLVNSIFDYCDATGPDSGPESPRNMRNKGIRSHANQENWAVHQGMKAQLMRNLERNLGFLHSHNNALLQTSHDENTHLEVLENHSITGDSGIDSPRTRVSLASSNSIGLDSLKRRGLMQSYGTLNSTERSGLLSQYPLLQLTPVMNV</sequence>
<feature type="region of interest" description="Disordered" evidence="1">
    <location>
        <begin position="458"/>
        <end position="529"/>
    </location>
</feature>
<evidence type="ECO:0000256" key="1">
    <source>
        <dbReference type="SAM" id="MobiDB-lite"/>
    </source>
</evidence>
<dbReference type="GO" id="GO:0006357">
    <property type="term" value="P:regulation of transcription by RNA polymerase II"/>
    <property type="evidence" value="ECO:0007669"/>
    <property type="project" value="InterPro"/>
</dbReference>
<name>A0A401PVR1_SCYTO</name>
<accession>A0A401PVR1</accession>
<organism evidence="3 4">
    <name type="scientific">Scyliorhinus torazame</name>
    <name type="common">Cloudy catshark</name>
    <name type="synonym">Catulus torazame</name>
    <dbReference type="NCBI Taxonomy" id="75743"/>
    <lineage>
        <taxon>Eukaryota</taxon>
        <taxon>Metazoa</taxon>
        <taxon>Chordata</taxon>
        <taxon>Craniata</taxon>
        <taxon>Vertebrata</taxon>
        <taxon>Chondrichthyes</taxon>
        <taxon>Elasmobranchii</taxon>
        <taxon>Galeomorphii</taxon>
        <taxon>Galeoidea</taxon>
        <taxon>Carcharhiniformes</taxon>
        <taxon>Scyliorhinidae</taxon>
        <taxon>Scyliorhinus</taxon>
    </lineage>
</organism>
<feature type="compositionally biased region" description="Polar residues" evidence="1">
    <location>
        <begin position="180"/>
        <end position="189"/>
    </location>
</feature>